<dbReference type="GO" id="GO:0008299">
    <property type="term" value="P:isoprenoid biosynthetic process"/>
    <property type="evidence" value="ECO:0007669"/>
    <property type="project" value="InterPro"/>
</dbReference>
<dbReference type="GO" id="GO:0046872">
    <property type="term" value="F:metal ion binding"/>
    <property type="evidence" value="ECO:0007669"/>
    <property type="project" value="UniProtKB-KW"/>
</dbReference>
<proteinExistence type="inferred from homology"/>
<keyword evidence="3 6" id="KW-0808">Transferase</keyword>
<dbReference type="Pfam" id="PF00348">
    <property type="entry name" value="polyprenyl_synt"/>
    <property type="match status" value="1"/>
</dbReference>
<gene>
    <name evidence="7" type="ORF">CTB96_11820</name>
</gene>
<dbReference type="InterPro" id="IPR033749">
    <property type="entry name" value="Polyprenyl_synt_CS"/>
</dbReference>
<evidence type="ECO:0000256" key="3">
    <source>
        <dbReference type="ARBA" id="ARBA00022679"/>
    </source>
</evidence>
<comment type="caution">
    <text evidence="7">The sequence shown here is derived from an EMBL/GenBank/DDBJ whole genome shotgun (WGS) entry which is preliminary data.</text>
</comment>
<evidence type="ECO:0000256" key="2">
    <source>
        <dbReference type="ARBA" id="ARBA00006706"/>
    </source>
</evidence>
<evidence type="ECO:0000256" key="5">
    <source>
        <dbReference type="ARBA" id="ARBA00022842"/>
    </source>
</evidence>
<reference evidence="7 8" key="1">
    <citation type="submission" date="2018-05" db="EMBL/GenBank/DDBJ databases">
        <title>Genetic diversity of glacier-inhabiting Cryobacterium bacteria in China and description of Cryobacterium mengkeensis sp. nov. and Arthrobacter glacialis sp. nov.</title>
        <authorList>
            <person name="Liu Q."/>
            <person name="Xin Y.-H."/>
        </authorList>
    </citation>
    <scope>NUCLEOTIDE SEQUENCE [LARGE SCALE GENOMIC DNA]</scope>
    <source>
        <strain evidence="7 8">SK-1</strain>
    </source>
</reference>
<dbReference type="OrthoDB" id="4497239at2"/>
<keyword evidence="4" id="KW-0479">Metal-binding</keyword>
<organism evidence="7 8">
    <name type="scientific">Cryobacterium arcticum</name>
    <dbReference type="NCBI Taxonomy" id="670052"/>
    <lineage>
        <taxon>Bacteria</taxon>
        <taxon>Bacillati</taxon>
        <taxon>Actinomycetota</taxon>
        <taxon>Actinomycetes</taxon>
        <taxon>Micrococcales</taxon>
        <taxon>Microbacteriaceae</taxon>
        <taxon>Cryobacterium</taxon>
    </lineage>
</organism>
<dbReference type="PANTHER" id="PTHR12001">
    <property type="entry name" value="GERANYLGERANYL PYROPHOSPHATE SYNTHASE"/>
    <property type="match status" value="1"/>
</dbReference>
<evidence type="ECO:0000313" key="7">
    <source>
        <dbReference type="EMBL" id="PXA67416.1"/>
    </source>
</evidence>
<dbReference type="EMBL" id="QHLY01000012">
    <property type="protein sequence ID" value="PXA67416.1"/>
    <property type="molecule type" value="Genomic_DNA"/>
</dbReference>
<comment type="cofactor">
    <cofactor evidence="1">
        <name>Mg(2+)</name>
        <dbReference type="ChEBI" id="CHEBI:18420"/>
    </cofactor>
</comment>
<keyword evidence="5" id="KW-0460">Magnesium</keyword>
<keyword evidence="8" id="KW-1185">Reference proteome</keyword>
<evidence type="ECO:0000313" key="8">
    <source>
        <dbReference type="Proteomes" id="UP000246722"/>
    </source>
</evidence>
<dbReference type="PROSITE" id="PS00723">
    <property type="entry name" value="POLYPRENYL_SYNTHASE_1"/>
    <property type="match status" value="1"/>
</dbReference>
<evidence type="ECO:0000256" key="6">
    <source>
        <dbReference type="RuleBase" id="RU004466"/>
    </source>
</evidence>
<name>A0A317ZLW3_9MICO</name>
<dbReference type="InterPro" id="IPR008949">
    <property type="entry name" value="Isoprenoid_synthase_dom_sf"/>
</dbReference>
<sequence>MHEIKTLGVETELHRFFAAARLRASDYGDHYVALWDALDQASRGGKRVRPALVLAAYDGFGGTDHALSTPVAVSFELLHTAFLIHDDVIDGDLSRRGMANISGRFTARALEYGARTLQAEAWASTAAILAGDLALSEAHRALALLPVDTEMRGRLLGLLDRAVFVSAAGELADVTNTVSRVPLTIDQVITTLEHKTAIYSFEAPLQAGAVLAGAPEEAIDALGLFGRLIGIAFQLTDDLLGVFGDPETTGKSVLADLREGKQTALIAHASATDRWPLIAPFLGKHDLTEAEADQVRNHLRDCGAPETADALAREYASRAVDALETPVMPDVLRVTLTQLALSAVTRRK</sequence>
<dbReference type="RefSeq" id="WP_110127100.1">
    <property type="nucleotide sequence ID" value="NZ_QHLY01000012.1"/>
</dbReference>
<dbReference type="CDD" id="cd00685">
    <property type="entry name" value="Trans_IPPS_HT"/>
    <property type="match status" value="1"/>
</dbReference>
<accession>A0A317ZLW3</accession>
<comment type="similarity">
    <text evidence="2 6">Belongs to the FPP/GGPP synthase family.</text>
</comment>
<protein>
    <submittedName>
        <fullName evidence="7">Geranylgeranyl pyrophosphate synthase</fullName>
    </submittedName>
</protein>
<dbReference type="Proteomes" id="UP000246722">
    <property type="component" value="Unassembled WGS sequence"/>
</dbReference>
<dbReference type="InterPro" id="IPR000092">
    <property type="entry name" value="Polyprenyl_synt"/>
</dbReference>
<dbReference type="GO" id="GO:0004659">
    <property type="term" value="F:prenyltransferase activity"/>
    <property type="evidence" value="ECO:0007669"/>
    <property type="project" value="InterPro"/>
</dbReference>
<dbReference type="SFLD" id="SFLDS00005">
    <property type="entry name" value="Isoprenoid_Synthase_Type_I"/>
    <property type="match status" value="1"/>
</dbReference>
<dbReference type="PROSITE" id="PS00444">
    <property type="entry name" value="POLYPRENYL_SYNTHASE_2"/>
    <property type="match status" value="1"/>
</dbReference>
<dbReference type="AlphaFoldDB" id="A0A317ZLW3"/>
<dbReference type="PANTHER" id="PTHR12001:SF85">
    <property type="entry name" value="SHORT CHAIN ISOPRENYL DIPHOSPHATE SYNTHASE"/>
    <property type="match status" value="1"/>
</dbReference>
<dbReference type="SUPFAM" id="SSF48576">
    <property type="entry name" value="Terpenoid synthases"/>
    <property type="match status" value="1"/>
</dbReference>
<evidence type="ECO:0000256" key="4">
    <source>
        <dbReference type="ARBA" id="ARBA00022723"/>
    </source>
</evidence>
<dbReference type="Gene3D" id="1.10.600.10">
    <property type="entry name" value="Farnesyl Diphosphate Synthase"/>
    <property type="match status" value="1"/>
</dbReference>
<evidence type="ECO:0000256" key="1">
    <source>
        <dbReference type="ARBA" id="ARBA00001946"/>
    </source>
</evidence>